<reference evidence="7" key="1">
    <citation type="journal article" date="2020" name="Stud. Mycol.">
        <title>101 Dothideomycetes genomes: A test case for predicting lifestyles and emergence of pathogens.</title>
        <authorList>
            <person name="Haridas S."/>
            <person name="Albert R."/>
            <person name="Binder M."/>
            <person name="Bloem J."/>
            <person name="LaButti K."/>
            <person name="Salamov A."/>
            <person name="Andreopoulos B."/>
            <person name="Baker S."/>
            <person name="Barry K."/>
            <person name="Bills G."/>
            <person name="Bluhm B."/>
            <person name="Cannon C."/>
            <person name="Castanera R."/>
            <person name="Culley D."/>
            <person name="Daum C."/>
            <person name="Ezra D."/>
            <person name="Gonzalez J."/>
            <person name="Henrissat B."/>
            <person name="Kuo A."/>
            <person name="Liang C."/>
            <person name="Lipzen A."/>
            <person name="Lutzoni F."/>
            <person name="Magnuson J."/>
            <person name="Mondo S."/>
            <person name="Nolan M."/>
            <person name="Ohm R."/>
            <person name="Pangilinan J."/>
            <person name="Park H.-J."/>
            <person name="Ramirez L."/>
            <person name="Alfaro M."/>
            <person name="Sun H."/>
            <person name="Tritt A."/>
            <person name="Yoshinaga Y."/>
            <person name="Zwiers L.-H."/>
            <person name="Turgeon B."/>
            <person name="Goodwin S."/>
            <person name="Spatafora J."/>
            <person name="Crous P."/>
            <person name="Grigoriev I."/>
        </authorList>
    </citation>
    <scope>NUCLEOTIDE SEQUENCE [LARGE SCALE GENOMIC DNA]</scope>
    <source>
        <strain evidence="7">CECT 20119</strain>
    </source>
</reference>
<keyword evidence="2" id="KW-0285">Flavoprotein</keyword>
<dbReference type="OrthoDB" id="413885at2759"/>
<dbReference type="InterPro" id="IPR036188">
    <property type="entry name" value="FAD/NAD-bd_sf"/>
</dbReference>
<dbReference type="GO" id="GO:0050660">
    <property type="term" value="F:flavin adenine dinucleotide binding"/>
    <property type="evidence" value="ECO:0007669"/>
    <property type="project" value="InterPro"/>
</dbReference>
<dbReference type="Proteomes" id="UP000799538">
    <property type="component" value="Unassembled WGS sequence"/>
</dbReference>
<evidence type="ECO:0000259" key="5">
    <source>
        <dbReference type="PROSITE" id="PS00623"/>
    </source>
</evidence>
<dbReference type="SUPFAM" id="SSF49344">
    <property type="entry name" value="CBD9-like"/>
    <property type="match status" value="1"/>
</dbReference>
<sequence length="898" mass="93726">MRATTLFSAASFASAVLGQASVAPYTDADTGIIVSQASLDTVGTGSLQIGYALPPADAADKQTEFIGRVAGTTTGVGWTGLSFGGSMTNSLLLLLWPNEGKMVTSFRYASGYILPDVYTGNATITPLKTTVTDTTFELIYRCENCWTWDGASRIPVDGNAQVVGYAQGTTPPTDLADPASAFTQHTYANLFGVPVDDARQAAYNDWVSAAAPAPTTSCAPGSAPGNNTYDYIVVGAGAGGIPMAAKLAEAGKSVLLIERGPPSSGRWGGTMRPAWLQGTNLTRFDVPGLCNEIWADSAGIACPDAGAMAGCVLGGGTAVNAALWWKANPEDFDYNFPAGWRSADMTESIERVFNKIPWTDRPSADGELYLPQGYNALSTALASAGWTSVTANEQPGEKHRTFSHTPYMYSHGERNGPMATYLVEADARDNFALWVNTTVARVTRTGSTITGLDVEAFGQGGHCGHVNVKPGGRVILSAGVFGTTKILMRSGIGPADQLQTVAASTSDSGKMIAESEWIDLPVGENLDDHTNTDTVVRVPSSVFYDFYGAFKAPIEADRDAYLNGRTGILTQSAPNIGPVFWEEIDGADGIKRQLQWTARVEGSANMGNNGTMTISQYLGRGSTSRGRLTITPSLSMTVSDPPFLKTDEDKAAVVQGIKNLRAAFANVSGVEIIYPAANITAEAFVASYPVTVGSRSANHWMGTSKMGTDSGLEGGSAVVDLDTKVYGTDNLFVVDASVFPGMVTTNPSALIIAVSERASERILALPISGGSSNGTLPIAPVVTPTETANPTIPSPPQGTGNVPVPSAPAPVPSAPSGPGVPGPSAPGTPGPAPVPTTATVPKVPTRPTRRPQPSPPAPSARPQPGRPTGVPGGPRPVKGRPWWIPRDGPKRRGGMSWE</sequence>
<dbReference type="CDD" id="cd09630">
    <property type="entry name" value="CDH_like_cytochrome"/>
    <property type="match status" value="1"/>
</dbReference>
<evidence type="ECO:0000256" key="4">
    <source>
        <dbReference type="SAM" id="SignalP"/>
    </source>
</evidence>
<keyword evidence="4" id="KW-0732">Signal</keyword>
<dbReference type="Gene3D" id="3.30.410.10">
    <property type="entry name" value="Cholesterol Oxidase, domain 2"/>
    <property type="match status" value="1"/>
</dbReference>
<feature type="domain" description="Glucose-methanol-choline oxidoreductase N-terminal" evidence="5">
    <location>
        <begin position="310"/>
        <end position="333"/>
    </location>
</feature>
<gene>
    <name evidence="6" type="ORF">BDZ85DRAFT_203325</name>
</gene>
<dbReference type="InterPro" id="IPR007867">
    <property type="entry name" value="GMC_OxRtase_C"/>
</dbReference>
<keyword evidence="7" id="KW-1185">Reference proteome</keyword>
<accession>A0A6A6G4N6</accession>
<name>A0A6A6G4N6_9PEZI</name>
<dbReference type="InterPro" id="IPR015920">
    <property type="entry name" value="Cellobiose_DH-like_cyt"/>
</dbReference>
<feature type="compositionally biased region" description="Pro residues" evidence="3">
    <location>
        <begin position="805"/>
        <end position="834"/>
    </location>
</feature>
<proteinExistence type="inferred from homology"/>
<feature type="signal peptide" evidence="4">
    <location>
        <begin position="1"/>
        <end position="28"/>
    </location>
</feature>
<dbReference type="Pfam" id="PF05199">
    <property type="entry name" value="GMC_oxred_C"/>
    <property type="match status" value="1"/>
</dbReference>
<evidence type="ECO:0000313" key="6">
    <source>
        <dbReference type="EMBL" id="KAF2220696.1"/>
    </source>
</evidence>
<dbReference type="SUPFAM" id="SSF51905">
    <property type="entry name" value="FAD/NAD(P)-binding domain"/>
    <property type="match status" value="1"/>
</dbReference>
<dbReference type="SUPFAM" id="SSF54373">
    <property type="entry name" value="FAD-linked reductases, C-terminal domain"/>
    <property type="match status" value="1"/>
</dbReference>
<evidence type="ECO:0000256" key="2">
    <source>
        <dbReference type="RuleBase" id="RU003968"/>
    </source>
</evidence>
<protein>
    <recommendedName>
        <fullName evidence="5">Glucose-methanol-choline oxidoreductase N-terminal domain-containing protein</fullName>
    </recommendedName>
</protein>
<keyword evidence="2" id="KW-0274">FAD</keyword>
<feature type="compositionally biased region" description="Low complexity" evidence="3">
    <location>
        <begin position="866"/>
        <end position="881"/>
    </location>
</feature>
<evidence type="ECO:0000313" key="7">
    <source>
        <dbReference type="Proteomes" id="UP000799538"/>
    </source>
</evidence>
<dbReference type="Pfam" id="PF00732">
    <property type="entry name" value="GMC_oxred_N"/>
    <property type="match status" value="1"/>
</dbReference>
<dbReference type="PROSITE" id="PS00623">
    <property type="entry name" value="GMC_OXRED_1"/>
    <property type="match status" value="1"/>
</dbReference>
<evidence type="ECO:0000256" key="3">
    <source>
        <dbReference type="SAM" id="MobiDB-lite"/>
    </source>
</evidence>
<dbReference type="AlphaFoldDB" id="A0A6A6G4N6"/>
<feature type="compositionally biased region" description="Pro residues" evidence="3">
    <location>
        <begin position="850"/>
        <end position="865"/>
    </location>
</feature>
<dbReference type="Gene3D" id="2.60.40.1210">
    <property type="entry name" value="Cellobiose dehydrogenase, cytochrome domain"/>
    <property type="match status" value="1"/>
</dbReference>
<dbReference type="PANTHER" id="PTHR47190:SF2">
    <property type="entry name" value="CELLOBIOSE DEHYDROGENASE (AFU_ORTHOLOGUE AFUA_2G17620)"/>
    <property type="match status" value="1"/>
</dbReference>
<dbReference type="Gene3D" id="3.50.50.60">
    <property type="entry name" value="FAD/NAD(P)-binding domain"/>
    <property type="match status" value="1"/>
</dbReference>
<dbReference type="PANTHER" id="PTHR47190">
    <property type="entry name" value="DEHYDROGENASE, PUTATIVE-RELATED"/>
    <property type="match status" value="1"/>
</dbReference>
<dbReference type="Pfam" id="PF13450">
    <property type="entry name" value="NAD_binding_8"/>
    <property type="match status" value="1"/>
</dbReference>
<dbReference type="InterPro" id="IPR000172">
    <property type="entry name" value="GMC_OxRdtase_N"/>
</dbReference>
<comment type="similarity">
    <text evidence="1 2">Belongs to the GMC oxidoreductase family.</text>
</comment>
<feature type="chain" id="PRO_5025458706" description="Glucose-methanol-choline oxidoreductase N-terminal domain-containing protein" evidence="4">
    <location>
        <begin position="29"/>
        <end position="898"/>
    </location>
</feature>
<evidence type="ECO:0000256" key="1">
    <source>
        <dbReference type="ARBA" id="ARBA00010790"/>
    </source>
</evidence>
<dbReference type="EMBL" id="ML992512">
    <property type="protein sequence ID" value="KAF2220696.1"/>
    <property type="molecule type" value="Genomic_DNA"/>
</dbReference>
<dbReference type="GO" id="GO:0016614">
    <property type="term" value="F:oxidoreductase activity, acting on CH-OH group of donors"/>
    <property type="evidence" value="ECO:0007669"/>
    <property type="project" value="InterPro"/>
</dbReference>
<feature type="compositionally biased region" description="Low complexity" evidence="3">
    <location>
        <begin position="835"/>
        <end position="846"/>
    </location>
</feature>
<feature type="region of interest" description="Disordered" evidence="3">
    <location>
        <begin position="766"/>
        <end position="898"/>
    </location>
</feature>
<feature type="compositionally biased region" description="Basic residues" evidence="3">
    <location>
        <begin position="889"/>
        <end position="898"/>
    </location>
</feature>
<organism evidence="6 7">
    <name type="scientific">Elsinoe ampelina</name>
    <dbReference type="NCBI Taxonomy" id="302913"/>
    <lineage>
        <taxon>Eukaryota</taxon>
        <taxon>Fungi</taxon>
        <taxon>Dikarya</taxon>
        <taxon>Ascomycota</taxon>
        <taxon>Pezizomycotina</taxon>
        <taxon>Dothideomycetes</taxon>
        <taxon>Dothideomycetidae</taxon>
        <taxon>Myriangiales</taxon>
        <taxon>Elsinoaceae</taxon>
        <taxon>Elsinoe</taxon>
    </lineage>
</organism>
<dbReference type="InterPro" id="IPR053208">
    <property type="entry name" value="GMC_Oxidoreductase_CD"/>
</dbReference>
<dbReference type="Pfam" id="PF16010">
    <property type="entry name" value="CDH-cyt"/>
    <property type="match status" value="1"/>
</dbReference>